<evidence type="ECO:0000313" key="2">
    <source>
        <dbReference type="Proteomes" id="UP001057402"/>
    </source>
</evidence>
<protein>
    <submittedName>
        <fullName evidence="1">Uncharacterized protein</fullName>
    </submittedName>
</protein>
<dbReference type="Proteomes" id="UP001057402">
    <property type="component" value="Chromosome 6"/>
</dbReference>
<organism evidence="1 2">
    <name type="scientific">Melastoma candidum</name>
    <dbReference type="NCBI Taxonomy" id="119954"/>
    <lineage>
        <taxon>Eukaryota</taxon>
        <taxon>Viridiplantae</taxon>
        <taxon>Streptophyta</taxon>
        <taxon>Embryophyta</taxon>
        <taxon>Tracheophyta</taxon>
        <taxon>Spermatophyta</taxon>
        <taxon>Magnoliopsida</taxon>
        <taxon>eudicotyledons</taxon>
        <taxon>Gunneridae</taxon>
        <taxon>Pentapetalae</taxon>
        <taxon>rosids</taxon>
        <taxon>malvids</taxon>
        <taxon>Myrtales</taxon>
        <taxon>Melastomataceae</taxon>
        <taxon>Melastomatoideae</taxon>
        <taxon>Melastomateae</taxon>
        <taxon>Melastoma</taxon>
    </lineage>
</organism>
<dbReference type="EMBL" id="CM042885">
    <property type="protein sequence ID" value="KAI4366428.1"/>
    <property type="molecule type" value="Genomic_DNA"/>
</dbReference>
<name>A0ACB9QRZ6_9MYRT</name>
<keyword evidence="2" id="KW-1185">Reference proteome</keyword>
<accession>A0ACB9QRZ6</accession>
<proteinExistence type="predicted"/>
<evidence type="ECO:0000313" key="1">
    <source>
        <dbReference type="EMBL" id="KAI4366428.1"/>
    </source>
</evidence>
<sequence length="420" mass="46523">MRILALLVLLQLAGGTSSAVLFQGFNWDSCNKAGGWYNSLRNGIPDLAAAGITNIWLPPPSQSAAPQGYLPGRLYDLNASKYGNQGELKSLVDAFHGAGIKSVADIVINHRTAERKDNRGIWCIFEGGTLDDRLDWGPSYICRDDTEYSDGTGNLDTGEDFKGAPDIDHQNLRVQNELSDWMNWLKSEIGFAGWRFDFVRGYSPSITKIYMDKTSPEFAVGEKWDPMSYQPDGKLEFNQDAHRQALANWIDAAGGGTLTAFDFTTKGILQAALGGGELWRLKDSKGMPPGLIGIKPEGAVTFIDNHDTYSQNLWPFPSDKVMQGYVYILTHPGTPSIFYDHFFDWGLKEPLSALIAIRKRNGINERSSVRIAAADPDLYVAEIDGKIMMKIGPRYDVGSLVPADYRVSANGQDYCVWEKK</sequence>
<comment type="caution">
    <text evidence="1">The sequence shown here is derived from an EMBL/GenBank/DDBJ whole genome shotgun (WGS) entry which is preliminary data.</text>
</comment>
<gene>
    <name evidence="1" type="ORF">MLD38_022309</name>
</gene>
<reference evidence="2" key="1">
    <citation type="journal article" date="2023" name="Front. Plant Sci.">
        <title>Chromosomal-level genome assembly of Melastoma candidum provides insights into trichome evolution.</title>
        <authorList>
            <person name="Zhong Y."/>
            <person name="Wu W."/>
            <person name="Sun C."/>
            <person name="Zou P."/>
            <person name="Liu Y."/>
            <person name="Dai S."/>
            <person name="Zhou R."/>
        </authorList>
    </citation>
    <scope>NUCLEOTIDE SEQUENCE [LARGE SCALE GENOMIC DNA]</scope>
</reference>